<organism evidence="2 3">
    <name type="scientific">Monilinia fructicola</name>
    <name type="common">Brown rot fungus</name>
    <name type="synonym">Ciboria fructicola</name>
    <dbReference type="NCBI Taxonomy" id="38448"/>
    <lineage>
        <taxon>Eukaryota</taxon>
        <taxon>Fungi</taxon>
        <taxon>Dikarya</taxon>
        <taxon>Ascomycota</taxon>
        <taxon>Pezizomycotina</taxon>
        <taxon>Leotiomycetes</taxon>
        <taxon>Helotiales</taxon>
        <taxon>Sclerotiniaceae</taxon>
        <taxon>Monilinia</taxon>
    </lineage>
</organism>
<dbReference type="AlphaFoldDB" id="A0A5M9JMB9"/>
<sequence length="157" mass="18855">MMESGRRHWQPHLQRLQDQIGQANTPQELQYYCMVKIDIEYQLECLEWKTGAGYEAWLKEERQRLQNMGSYSEYNIWVDKELERVGRDMDLESIKAEIIKEEVIQENYKEESTEEALIKEEFGEQVFIEKESIEGKHIKEENIKEELTEEVFIKSES</sequence>
<feature type="coiled-coil region" evidence="1">
    <location>
        <begin position="91"/>
        <end position="150"/>
    </location>
</feature>
<evidence type="ECO:0000313" key="2">
    <source>
        <dbReference type="EMBL" id="KAA8569139.1"/>
    </source>
</evidence>
<gene>
    <name evidence="2" type="ORF">EYC84_000809</name>
</gene>
<dbReference type="EMBL" id="VICG01000008">
    <property type="protein sequence ID" value="KAA8569139.1"/>
    <property type="molecule type" value="Genomic_DNA"/>
</dbReference>
<protein>
    <submittedName>
        <fullName evidence="2">Uncharacterized protein</fullName>
    </submittedName>
</protein>
<keyword evidence="3" id="KW-1185">Reference proteome</keyword>
<proteinExistence type="predicted"/>
<evidence type="ECO:0000256" key="1">
    <source>
        <dbReference type="SAM" id="Coils"/>
    </source>
</evidence>
<evidence type="ECO:0000313" key="3">
    <source>
        <dbReference type="Proteomes" id="UP000322873"/>
    </source>
</evidence>
<comment type="caution">
    <text evidence="2">The sequence shown here is derived from an EMBL/GenBank/DDBJ whole genome shotgun (WGS) entry which is preliminary data.</text>
</comment>
<name>A0A5M9JMB9_MONFR</name>
<keyword evidence="1" id="KW-0175">Coiled coil</keyword>
<accession>A0A5M9JMB9</accession>
<dbReference type="Proteomes" id="UP000322873">
    <property type="component" value="Unassembled WGS sequence"/>
</dbReference>
<reference evidence="2 3" key="1">
    <citation type="submission" date="2019-06" db="EMBL/GenBank/DDBJ databases">
        <title>Genome Sequence of the Brown Rot Fungal Pathogen Monilinia fructicola.</title>
        <authorList>
            <person name="De Miccolis Angelini R.M."/>
            <person name="Landi L."/>
            <person name="Abate D."/>
            <person name="Pollastro S."/>
            <person name="Romanazzi G."/>
            <person name="Faretra F."/>
        </authorList>
    </citation>
    <scope>NUCLEOTIDE SEQUENCE [LARGE SCALE GENOMIC DNA]</scope>
    <source>
        <strain evidence="2 3">Mfrc123</strain>
    </source>
</reference>
<dbReference type="VEuPathDB" id="FungiDB:MFRU_037g00720"/>